<dbReference type="CDD" id="cd00156">
    <property type="entry name" value="REC"/>
    <property type="match status" value="1"/>
</dbReference>
<keyword evidence="9" id="KW-1185">Reference proteome</keyword>
<accession>A0ABU4HNM1</accession>
<name>A0ABU4HNM1_9ACTN</name>
<comment type="caution">
    <text evidence="8">The sequence shown here is derived from an EMBL/GenBank/DDBJ whole genome shotgun (WGS) entry which is preliminary data.</text>
</comment>
<evidence type="ECO:0000256" key="6">
    <source>
        <dbReference type="PROSITE-ProRule" id="PRU00169"/>
    </source>
</evidence>
<dbReference type="SUPFAM" id="SSF102588">
    <property type="entry name" value="LmbE-like"/>
    <property type="match status" value="1"/>
</dbReference>
<proteinExistence type="predicted"/>
<dbReference type="Gene3D" id="3.40.50.10320">
    <property type="entry name" value="LmbE-like"/>
    <property type="match status" value="1"/>
</dbReference>
<reference evidence="9" key="1">
    <citation type="submission" date="2023-07" db="EMBL/GenBank/DDBJ databases">
        <title>Conexibacter stalactiti sp. nov., isolated from stalactites in a lava cave and emended description of the genus Conexibacter.</title>
        <authorList>
            <person name="Lee S.D."/>
        </authorList>
    </citation>
    <scope>NUCLEOTIDE SEQUENCE [LARGE SCALE GENOMIC DNA]</scope>
    <source>
        <strain evidence="9">KCTC 39840</strain>
    </source>
</reference>
<dbReference type="EMBL" id="JAWSTH010000024">
    <property type="protein sequence ID" value="MDW5594901.1"/>
    <property type="molecule type" value="Genomic_DNA"/>
</dbReference>
<dbReference type="InterPro" id="IPR011006">
    <property type="entry name" value="CheY-like_superfamily"/>
</dbReference>
<evidence type="ECO:0000313" key="9">
    <source>
        <dbReference type="Proteomes" id="UP001284601"/>
    </source>
</evidence>
<dbReference type="InterPro" id="IPR039420">
    <property type="entry name" value="WalR-like"/>
</dbReference>
<dbReference type="PANTHER" id="PTHR48111:SF1">
    <property type="entry name" value="TWO-COMPONENT RESPONSE REGULATOR ORR33"/>
    <property type="match status" value="1"/>
</dbReference>
<evidence type="ECO:0000256" key="2">
    <source>
        <dbReference type="ARBA" id="ARBA00023012"/>
    </source>
</evidence>
<dbReference type="InterPro" id="IPR003737">
    <property type="entry name" value="GlcNAc_PI_deacetylase-related"/>
</dbReference>
<keyword evidence="3" id="KW-0805">Transcription regulation</keyword>
<evidence type="ECO:0000256" key="4">
    <source>
        <dbReference type="ARBA" id="ARBA00023125"/>
    </source>
</evidence>
<dbReference type="InterPro" id="IPR001789">
    <property type="entry name" value="Sig_transdc_resp-reg_receiver"/>
</dbReference>
<dbReference type="SMART" id="SM00448">
    <property type="entry name" value="REC"/>
    <property type="match status" value="1"/>
</dbReference>
<evidence type="ECO:0000256" key="3">
    <source>
        <dbReference type="ARBA" id="ARBA00023015"/>
    </source>
</evidence>
<dbReference type="Pfam" id="PF00072">
    <property type="entry name" value="Response_reg"/>
    <property type="match status" value="1"/>
</dbReference>
<dbReference type="PANTHER" id="PTHR48111">
    <property type="entry name" value="REGULATOR OF RPOS"/>
    <property type="match status" value="1"/>
</dbReference>
<organism evidence="8 9">
    <name type="scientific">Conexibacter stalactiti</name>
    <dbReference type="NCBI Taxonomy" id="1940611"/>
    <lineage>
        <taxon>Bacteria</taxon>
        <taxon>Bacillati</taxon>
        <taxon>Actinomycetota</taxon>
        <taxon>Thermoleophilia</taxon>
        <taxon>Solirubrobacterales</taxon>
        <taxon>Conexibacteraceae</taxon>
        <taxon>Conexibacter</taxon>
    </lineage>
</organism>
<protein>
    <submittedName>
        <fullName evidence="8">Response regulator</fullName>
    </submittedName>
</protein>
<dbReference type="PROSITE" id="PS50110">
    <property type="entry name" value="RESPONSE_REGULATORY"/>
    <property type="match status" value="1"/>
</dbReference>
<keyword evidence="1 6" id="KW-0597">Phosphoprotein</keyword>
<keyword evidence="5" id="KW-0804">Transcription</keyword>
<dbReference type="RefSeq" id="WP_318597234.1">
    <property type="nucleotide sequence ID" value="NZ_JAWSTH010000024.1"/>
</dbReference>
<gene>
    <name evidence="8" type="ORF">R7226_11160</name>
</gene>
<keyword evidence="4" id="KW-0238">DNA-binding</keyword>
<evidence type="ECO:0000313" key="8">
    <source>
        <dbReference type="EMBL" id="MDW5594901.1"/>
    </source>
</evidence>
<dbReference type="Pfam" id="PF02585">
    <property type="entry name" value="PIG-L"/>
    <property type="match status" value="1"/>
</dbReference>
<evidence type="ECO:0000256" key="5">
    <source>
        <dbReference type="ARBA" id="ARBA00023163"/>
    </source>
</evidence>
<evidence type="ECO:0000256" key="1">
    <source>
        <dbReference type="ARBA" id="ARBA00022553"/>
    </source>
</evidence>
<evidence type="ECO:0000259" key="7">
    <source>
        <dbReference type="PROSITE" id="PS50110"/>
    </source>
</evidence>
<sequence length="343" mass="37546">MTDDALILFVEDDEVLAAVVIELLSPLGEVVWAPSAEQAVEQLTLRPWDLLLSDIDLPGMNGHEMVRHGKSAQPDVAVLMLSGHASFDHAVEAIRAGADDYLTKPVEPPKLVEKARELVALTRERRAKGRERVLAVGAHPDDVEIGVGGILLRHAAAGHEVAVLTLTGGEQGGEATARAAESRLAAELMGARLFHTDLSDTSVSDGGTTIGVIKRVIDEILPTTVYTHTSKDVHQDHRNVHHATLVAARGIPRVYCYQAPSTTVDFKPTKFVAVDPYVERKLEVIRAFASQTAVRSYLDEDLMRSTARYWSRFTQAKYVEPLEVVREADMHEGATEREVADAR</sequence>
<dbReference type="InterPro" id="IPR024078">
    <property type="entry name" value="LmbE-like_dom_sf"/>
</dbReference>
<reference evidence="8 9" key="2">
    <citation type="submission" date="2023-10" db="EMBL/GenBank/DDBJ databases">
        <authorList>
            <person name="Han X.F."/>
        </authorList>
    </citation>
    <scope>NUCLEOTIDE SEQUENCE [LARGE SCALE GENOMIC DNA]</scope>
    <source>
        <strain evidence="8 9">KCTC 39840</strain>
    </source>
</reference>
<dbReference type="Gene3D" id="3.40.50.2300">
    <property type="match status" value="1"/>
</dbReference>
<keyword evidence="2" id="KW-0902">Two-component regulatory system</keyword>
<dbReference type="Proteomes" id="UP001284601">
    <property type="component" value="Unassembled WGS sequence"/>
</dbReference>
<dbReference type="SUPFAM" id="SSF52172">
    <property type="entry name" value="CheY-like"/>
    <property type="match status" value="1"/>
</dbReference>
<feature type="modified residue" description="4-aspartylphosphate" evidence="6">
    <location>
        <position position="54"/>
    </location>
</feature>
<feature type="domain" description="Response regulatory" evidence="7">
    <location>
        <begin position="6"/>
        <end position="119"/>
    </location>
</feature>